<organism evidence="1 2">
    <name type="scientific">Paxillus rubicundulus Ve08.2h10</name>
    <dbReference type="NCBI Taxonomy" id="930991"/>
    <lineage>
        <taxon>Eukaryota</taxon>
        <taxon>Fungi</taxon>
        <taxon>Dikarya</taxon>
        <taxon>Basidiomycota</taxon>
        <taxon>Agaricomycotina</taxon>
        <taxon>Agaricomycetes</taxon>
        <taxon>Agaricomycetidae</taxon>
        <taxon>Boletales</taxon>
        <taxon>Paxilineae</taxon>
        <taxon>Paxillaceae</taxon>
        <taxon>Paxillus</taxon>
    </lineage>
</organism>
<dbReference type="OrthoDB" id="3181259at2759"/>
<dbReference type="InParanoid" id="A0A0D0DLB2"/>
<evidence type="ECO:0000313" key="2">
    <source>
        <dbReference type="Proteomes" id="UP000054538"/>
    </source>
</evidence>
<protein>
    <submittedName>
        <fullName evidence="1">Uncharacterized protein</fullName>
    </submittedName>
</protein>
<gene>
    <name evidence="1" type="ORF">PAXRUDRAFT_597166</name>
</gene>
<sequence>MAKSSPFLLSPNTASLVLLVNWSSFSNFSAQLCLEPDLCRGRYVQSDSPCGL</sequence>
<keyword evidence="2" id="KW-1185">Reference proteome</keyword>
<dbReference type="AlphaFoldDB" id="A0A0D0DLB2"/>
<reference evidence="1 2" key="1">
    <citation type="submission" date="2014-04" db="EMBL/GenBank/DDBJ databases">
        <authorList>
            <consortium name="DOE Joint Genome Institute"/>
            <person name="Kuo A."/>
            <person name="Kohler A."/>
            <person name="Jargeat P."/>
            <person name="Nagy L.G."/>
            <person name="Floudas D."/>
            <person name="Copeland A."/>
            <person name="Barry K.W."/>
            <person name="Cichocki N."/>
            <person name="Veneault-Fourrey C."/>
            <person name="LaButti K."/>
            <person name="Lindquist E.A."/>
            <person name="Lipzen A."/>
            <person name="Lundell T."/>
            <person name="Morin E."/>
            <person name="Murat C."/>
            <person name="Sun H."/>
            <person name="Tunlid A."/>
            <person name="Henrissat B."/>
            <person name="Grigoriev I.V."/>
            <person name="Hibbett D.S."/>
            <person name="Martin F."/>
            <person name="Nordberg H.P."/>
            <person name="Cantor M.N."/>
            <person name="Hua S.X."/>
        </authorList>
    </citation>
    <scope>NUCLEOTIDE SEQUENCE [LARGE SCALE GENOMIC DNA]</scope>
    <source>
        <strain evidence="1 2">Ve08.2h10</strain>
    </source>
</reference>
<dbReference type="Proteomes" id="UP000054538">
    <property type="component" value="Unassembled WGS sequence"/>
</dbReference>
<evidence type="ECO:0000313" key="1">
    <source>
        <dbReference type="EMBL" id="KIK92053.1"/>
    </source>
</evidence>
<dbReference type="EMBL" id="KN825320">
    <property type="protein sequence ID" value="KIK92053.1"/>
    <property type="molecule type" value="Genomic_DNA"/>
</dbReference>
<reference evidence="2" key="2">
    <citation type="submission" date="2015-01" db="EMBL/GenBank/DDBJ databases">
        <title>Evolutionary Origins and Diversification of the Mycorrhizal Mutualists.</title>
        <authorList>
            <consortium name="DOE Joint Genome Institute"/>
            <consortium name="Mycorrhizal Genomics Consortium"/>
            <person name="Kohler A."/>
            <person name="Kuo A."/>
            <person name="Nagy L.G."/>
            <person name="Floudas D."/>
            <person name="Copeland A."/>
            <person name="Barry K.W."/>
            <person name="Cichocki N."/>
            <person name="Veneault-Fourrey C."/>
            <person name="LaButti K."/>
            <person name="Lindquist E.A."/>
            <person name="Lipzen A."/>
            <person name="Lundell T."/>
            <person name="Morin E."/>
            <person name="Murat C."/>
            <person name="Riley R."/>
            <person name="Ohm R."/>
            <person name="Sun H."/>
            <person name="Tunlid A."/>
            <person name="Henrissat B."/>
            <person name="Grigoriev I.V."/>
            <person name="Hibbett D.S."/>
            <person name="Martin F."/>
        </authorList>
    </citation>
    <scope>NUCLEOTIDE SEQUENCE [LARGE SCALE GENOMIC DNA]</scope>
    <source>
        <strain evidence="2">Ve08.2h10</strain>
    </source>
</reference>
<dbReference type="HOGENOM" id="CLU_3087912_0_0_1"/>
<proteinExistence type="predicted"/>
<accession>A0A0D0DLB2</accession>
<name>A0A0D0DLB2_9AGAM</name>